<reference evidence="1" key="1">
    <citation type="journal article" date="2022" name="bioRxiv">
        <title>Sequencing and chromosome-scale assembly of the giantPleurodeles waltlgenome.</title>
        <authorList>
            <person name="Brown T."/>
            <person name="Elewa A."/>
            <person name="Iarovenko S."/>
            <person name="Subramanian E."/>
            <person name="Araus A.J."/>
            <person name="Petzold A."/>
            <person name="Susuki M."/>
            <person name="Suzuki K.-i.T."/>
            <person name="Hayashi T."/>
            <person name="Toyoda A."/>
            <person name="Oliveira C."/>
            <person name="Osipova E."/>
            <person name="Leigh N.D."/>
            <person name="Simon A."/>
            <person name="Yun M.H."/>
        </authorList>
    </citation>
    <scope>NUCLEOTIDE SEQUENCE</scope>
    <source>
        <strain evidence="1">20211129_DDA</strain>
        <tissue evidence="1">Liver</tissue>
    </source>
</reference>
<name>A0AAV7KS53_PLEWA</name>
<proteinExistence type="predicted"/>
<dbReference type="AlphaFoldDB" id="A0AAV7KS53"/>
<accession>A0AAV7KS53</accession>
<dbReference type="EMBL" id="JANPWB010000016">
    <property type="protein sequence ID" value="KAJ1082062.1"/>
    <property type="molecule type" value="Genomic_DNA"/>
</dbReference>
<protein>
    <submittedName>
        <fullName evidence="1">Uncharacterized protein</fullName>
    </submittedName>
</protein>
<gene>
    <name evidence="1" type="ORF">NDU88_002232</name>
</gene>
<evidence type="ECO:0000313" key="1">
    <source>
        <dbReference type="EMBL" id="KAJ1082062.1"/>
    </source>
</evidence>
<dbReference type="Proteomes" id="UP001066276">
    <property type="component" value="Chromosome 12"/>
</dbReference>
<organism evidence="1 2">
    <name type="scientific">Pleurodeles waltl</name>
    <name type="common">Iberian ribbed newt</name>
    <dbReference type="NCBI Taxonomy" id="8319"/>
    <lineage>
        <taxon>Eukaryota</taxon>
        <taxon>Metazoa</taxon>
        <taxon>Chordata</taxon>
        <taxon>Craniata</taxon>
        <taxon>Vertebrata</taxon>
        <taxon>Euteleostomi</taxon>
        <taxon>Amphibia</taxon>
        <taxon>Batrachia</taxon>
        <taxon>Caudata</taxon>
        <taxon>Salamandroidea</taxon>
        <taxon>Salamandridae</taxon>
        <taxon>Pleurodelinae</taxon>
        <taxon>Pleurodeles</taxon>
    </lineage>
</organism>
<evidence type="ECO:0000313" key="2">
    <source>
        <dbReference type="Proteomes" id="UP001066276"/>
    </source>
</evidence>
<sequence length="223" mass="23400">MLGCAHTCCTFSDAAGTMSSQADALRWAALPSSPVLRCSSPQTIYSKYQRKGGTAKQHGLQDELPPQVTSFRDPGYSRLWGTPFLQLDIAQRARARLDPILGVRRSGAKAVIACLCSAARERAAGPWSSSGSGGAAALVVYFRAWLERVGAPPAPLTTVGLLNTRSLAYGDSRPGLEVNSGILLGSLGGWSAPGGLHWGLRNNIGWLAHTGVSVCGGGPWTPK</sequence>
<comment type="caution">
    <text evidence="1">The sequence shown here is derived from an EMBL/GenBank/DDBJ whole genome shotgun (WGS) entry which is preliminary data.</text>
</comment>
<keyword evidence="2" id="KW-1185">Reference proteome</keyword>